<feature type="domain" description="HTH cro/C1-type" evidence="4">
    <location>
        <begin position="104"/>
        <end position="159"/>
    </location>
</feature>
<dbReference type="SMART" id="SM00530">
    <property type="entry name" value="HTH_XRE"/>
    <property type="match status" value="2"/>
</dbReference>
<evidence type="ECO:0000256" key="2">
    <source>
        <dbReference type="ARBA" id="ARBA00023125"/>
    </source>
</evidence>
<keyword evidence="2 5" id="KW-0238">DNA-binding</keyword>
<organism evidence="5 6">
    <name type="scientific">Fusobacterium periodonticum 1_1_41FAA</name>
    <dbReference type="NCBI Taxonomy" id="469621"/>
    <lineage>
        <taxon>Bacteria</taxon>
        <taxon>Fusobacteriati</taxon>
        <taxon>Fusobacteriota</taxon>
        <taxon>Fusobacteriia</taxon>
        <taxon>Fusobacteriales</taxon>
        <taxon>Fusobacteriaceae</taxon>
        <taxon>Fusobacterium</taxon>
    </lineage>
</organism>
<dbReference type="InterPro" id="IPR010982">
    <property type="entry name" value="Lambda_DNA-bd_dom_sf"/>
</dbReference>
<evidence type="ECO:0000313" key="5">
    <source>
        <dbReference type="EMBL" id="EFG28246.2"/>
    </source>
</evidence>
<dbReference type="Pfam" id="PF01381">
    <property type="entry name" value="HTH_3"/>
    <property type="match status" value="1"/>
</dbReference>
<dbReference type="RefSeq" id="WP_008821504.1">
    <property type="nucleotide sequence ID" value="NZ_GG770383.1"/>
</dbReference>
<evidence type="ECO:0000256" key="3">
    <source>
        <dbReference type="ARBA" id="ARBA00023163"/>
    </source>
</evidence>
<dbReference type="Gene3D" id="1.10.260.40">
    <property type="entry name" value="lambda repressor-like DNA-binding domains"/>
    <property type="match status" value="2"/>
</dbReference>
<evidence type="ECO:0000256" key="1">
    <source>
        <dbReference type="ARBA" id="ARBA00023015"/>
    </source>
</evidence>
<keyword evidence="3" id="KW-0804">Transcription</keyword>
<sequence>MATKTQEIIAKRLKEKREDSKLTLDDVSKIIGISTVTLHKYENLGILNIPVDKIEQLANLYNTNPSYIMGWSDIDNKSGNSRMDSLDVRVYNRYLNIIRGHERLKQIREHNEFTPLEFATMLDISVDELELLENGEQDIPLNVIKGLENIFHVPKEVWLIGDGISDETRDYIEKIAENQKREKEEFIFNCMLDLLKNDGYDIDIMKQGTAQEYWRITKYELPVDIVNIKKEKLIDISVRVKNYLIDLLKAYEFGYNRILEKRFDKLKF</sequence>
<protein>
    <submittedName>
        <fullName evidence="5">Prophage Sa05, DNA-binding protein</fullName>
    </submittedName>
</protein>
<evidence type="ECO:0000313" key="6">
    <source>
        <dbReference type="Proteomes" id="UP000003964"/>
    </source>
</evidence>
<evidence type="ECO:0000259" key="4">
    <source>
        <dbReference type="PROSITE" id="PS50943"/>
    </source>
</evidence>
<dbReference type="PROSITE" id="PS50943">
    <property type="entry name" value="HTH_CROC1"/>
    <property type="match status" value="2"/>
</dbReference>
<dbReference type="AlphaFoldDB" id="D6LIM0"/>
<dbReference type="InterPro" id="IPR001387">
    <property type="entry name" value="Cro/C1-type_HTH"/>
</dbReference>
<feature type="domain" description="HTH cro/C1-type" evidence="4">
    <location>
        <begin position="13"/>
        <end position="68"/>
    </location>
</feature>
<dbReference type="EMBL" id="GG770383">
    <property type="protein sequence ID" value="EFG28246.2"/>
    <property type="molecule type" value="Genomic_DNA"/>
</dbReference>
<name>D6LIM0_9FUSO</name>
<dbReference type="CDD" id="cd00093">
    <property type="entry name" value="HTH_XRE"/>
    <property type="match status" value="2"/>
</dbReference>
<dbReference type="PANTHER" id="PTHR40661">
    <property type="match status" value="1"/>
</dbReference>
<proteinExistence type="predicted"/>
<gene>
    <name evidence="5" type="ORF">HMPREF0400_01585</name>
</gene>
<dbReference type="Proteomes" id="UP000003964">
    <property type="component" value="Unassembled WGS sequence"/>
</dbReference>
<accession>D6LIM0</accession>
<dbReference type="GO" id="GO:0003677">
    <property type="term" value="F:DNA binding"/>
    <property type="evidence" value="ECO:0007669"/>
    <property type="project" value="UniProtKB-KW"/>
</dbReference>
<keyword evidence="1" id="KW-0805">Transcription regulation</keyword>
<dbReference type="PANTHER" id="PTHR40661:SF3">
    <property type="entry name" value="FELS-1 PROPHAGE TRANSCRIPTIONAL REGULATOR"/>
    <property type="match status" value="1"/>
</dbReference>
<dbReference type="SUPFAM" id="SSF47413">
    <property type="entry name" value="lambda repressor-like DNA-binding domains"/>
    <property type="match status" value="2"/>
</dbReference>
<reference evidence="5 6" key="1">
    <citation type="submission" date="2010-03" db="EMBL/GenBank/DDBJ databases">
        <title>The Genome Sequence of Fusobacterium sp. 1_1_41FAA.</title>
        <authorList>
            <consortium name="The Broad Institute Genome Sequencing Platform"/>
            <person name="Ward D."/>
            <person name="Earl A."/>
            <person name="Feldgarden M."/>
            <person name="Gevers D."/>
            <person name="Young S.K."/>
            <person name="Zeng Q."/>
            <person name="Koehrsen M."/>
            <person name="Alvarado L."/>
            <person name="Berlin A."/>
            <person name="Borenstein D."/>
            <person name="Chapman S."/>
            <person name="Chen Z."/>
            <person name="Engels R."/>
            <person name="Freedman E."/>
            <person name="Gellesch M."/>
            <person name="Goldberg J."/>
            <person name="Griggs A."/>
            <person name="Gujja S."/>
            <person name="Heilman E."/>
            <person name="Heiman D."/>
            <person name="Hepburn T."/>
            <person name="Howarth C."/>
            <person name="Jen D."/>
            <person name="Larson L."/>
            <person name="Mehta T."/>
            <person name="Park D."/>
            <person name="Pearson M."/>
            <person name="Richards J."/>
            <person name="Roberts A."/>
            <person name="Saif S."/>
            <person name="Shea T."/>
            <person name="Shenoy N."/>
            <person name="Sisk P."/>
            <person name="Stolte C."/>
            <person name="Sykes S."/>
            <person name="Walk T."/>
            <person name="White J."/>
            <person name="Yandava C."/>
            <person name="Strauss J.C."/>
            <person name="Ambrose C.E."/>
            <person name="Allen-Vercoe E."/>
            <person name="Haas B."/>
            <person name="Henn M.R."/>
            <person name="Nusbaum C."/>
            <person name="Birren B."/>
        </authorList>
    </citation>
    <scope>NUCLEOTIDE SEQUENCE [LARGE SCALE GENOMIC DNA]</scope>
    <source>
        <strain evidence="5 6">1_1_41FAA</strain>
    </source>
</reference>